<proteinExistence type="predicted"/>
<dbReference type="Pfam" id="PF12244">
    <property type="entry name" value="DUF3606"/>
    <property type="match status" value="1"/>
</dbReference>
<accession>A0ABR9TM93</accession>
<evidence type="ECO:0000313" key="2">
    <source>
        <dbReference type="Proteomes" id="UP000640614"/>
    </source>
</evidence>
<sequence>MEDNNADRGKADDANINISEPQEIQYWSEKLNVPEEVLKNAVRAAGTSVEDFSEHLTQNT</sequence>
<reference evidence="1 2" key="1">
    <citation type="submission" date="2018-07" db="EMBL/GenBank/DDBJ databases">
        <title>Genome assembly of strain KB82.</title>
        <authorList>
            <person name="Kukolya J."/>
            <person name="Horvath B."/>
            <person name="Nagy I."/>
            <person name="Toth A."/>
        </authorList>
    </citation>
    <scope>NUCLEOTIDE SEQUENCE [LARGE SCALE GENOMIC DNA]</scope>
    <source>
        <strain evidence="1 2">Kb82</strain>
    </source>
</reference>
<comment type="caution">
    <text evidence="1">The sequence shown here is derived from an EMBL/GenBank/DDBJ whole genome shotgun (WGS) entry which is preliminary data.</text>
</comment>
<protein>
    <submittedName>
        <fullName evidence="1">DUF3606 domain-containing protein</fullName>
    </submittedName>
</protein>
<dbReference type="InterPro" id="IPR022037">
    <property type="entry name" value="DUF3606"/>
</dbReference>
<keyword evidence="2" id="KW-1185">Reference proteome</keyword>
<organism evidence="1 2">
    <name type="scientific">Flavobacterium hungaricum</name>
    <dbReference type="NCBI Taxonomy" id="2082725"/>
    <lineage>
        <taxon>Bacteria</taxon>
        <taxon>Pseudomonadati</taxon>
        <taxon>Bacteroidota</taxon>
        <taxon>Flavobacteriia</taxon>
        <taxon>Flavobacteriales</taxon>
        <taxon>Flavobacteriaceae</taxon>
        <taxon>Flavobacterium</taxon>
    </lineage>
</organism>
<dbReference type="EMBL" id="PRDM01000003">
    <property type="protein sequence ID" value="MBE8726430.1"/>
    <property type="molecule type" value="Genomic_DNA"/>
</dbReference>
<evidence type="ECO:0000313" key="1">
    <source>
        <dbReference type="EMBL" id="MBE8726430.1"/>
    </source>
</evidence>
<gene>
    <name evidence="1" type="ORF">C4F50_16005</name>
</gene>
<name>A0ABR9TM93_9FLAO</name>
<dbReference type="RefSeq" id="WP_194139607.1">
    <property type="nucleotide sequence ID" value="NZ_PRDM01000003.1"/>
</dbReference>
<dbReference type="Proteomes" id="UP000640614">
    <property type="component" value="Unassembled WGS sequence"/>
</dbReference>